<dbReference type="Proteomes" id="UP000248659">
    <property type="component" value="Unassembled WGS sequence"/>
</dbReference>
<accession>A0ABX9DBL5</accession>
<sequence>RDHDVERHPRLHACGGMTMKRSMTAELAGQEIELAATFKAASEVMHKVVDPIFAAREIAVTAMLEAKGVEREPKFRFDVESIATVIYIGAKAADEEVKQERIQDLVFGAGFFAAAAVARDYINLLCIPQT</sequence>
<organism evidence="1 2">
    <name type="scientific">Rhodovulum viride</name>
    <dbReference type="NCBI Taxonomy" id="1231134"/>
    <lineage>
        <taxon>Bacteria</taxon>
        <taxon>Pseudomonadati</taxon>
        <taxon>Pseudomonadota</taxon>
        <taxon>Alphaproteobacteria</taxon>
        <taxon>Rhodobacterales</taxon>
        <taxon>Paracoccaceae</taxon>
        <taxon>Rhodovulum</taxon>
    </lineage>
</organism>
<reference evidence="1 2" key="1">
    <citation type="submission" date="2017-01" db="EMBL/GenBank/DDBJ databases">
        <title>Genome sequence of Rhodovulum viride JA756.</title>
        <authorList>
            <person name="Lakshmi K.V."/>
            <person name="Tushar L.D."/>
            <person name="Sasikala C."/>
            <person name="Venkataramana C."/>
        </authorList>
    </citation>
    <scope>NUCLEOTIDE SEQUENCE [LARGE SCALE GENOMIC DNA]</scope>
    <source>
        <strain evidence="1 2">JA756</strain>
    </source>
</reference>
<comment type="caution">
    <text evidence="1">The sequence shown here is derived from an EMBL/GenBank/DDBJ whole genome shotgun (WGS) entry which is preliminary data.</text>
</comment>
<proteinExistence type="predicted"/>
<gene>
    <name evidence="1" type="ORF">BYZ73_21815</name>
</gene>
<protein>
    <submittedName>
        <fullName evidence="1">Uncharacterized protein</fullName>
    </submittedName>
</protein>
<name>A0ABX9DBL5_9RHOB</name>
<feature type="non-terminal residue" evidence="1">
    <location>
        <position position="1"/>
    </location>
</feature>
<dbReference type="EMBL" id="MUAV01000202">
    <property type="protein sequence ID" value="RAP38192.1"/>
    <property type="molecule type" value="Genomic_DNA"/>
</dbReference>
<evidence type="ECO:0000313" key="2">
    <source>
        <dbReference type="Proteomes" id="UP000248659"/>
    </source>
</evidence>
<evidence type="ECO:0000313" key="1">
    <source>
        <dbReference type="EMBL" id="RAP38192.1"/>
    </source>
</evidence>
<keyword evidence="2" id="KW-1185">Reference proteome</keyword>
<feature type="non-terminal residue" evidence="1">
    <location>
        <position position="130"/>
    </location>
</feature>